<feature type="region of interest" description="Disordered" evidence="1">
    <location>
        <begin position="1"/>
        <end position="23"/>
    </location>
</feature>
<dbReference type="AlphaFoldDB" id="A0A5M8Q1T9"/>
<reference evidence="2 3" key="1">
    <citation type="submission" date="2019-09" db="EMBL/GenBank/DDBJ databases">
        <title>The hologenome of the rock-dwelling lichen Lasallia pustulata.</title>
        <authorList>
            <person name="Greshake Tzovaras B."/>
            <person name="Segers F."/>
            <person name="Bicker A."/>
            <person name="Dal Grande F."/>
            <person name="Otte J."/>
            <person name="Hankeln T."/>
            <person name="Schmitt I."/>
            <person name="Ebersberger I."/>
        </authorList>
    </citation>
    <scope>NUCLEOTIDE SEQUENCE [LARGE SCALE GENOMIC DNA]</scope>
    <source>
        <strain evidence="2">A1-1</strain>
    </source>
</reference>
<feature type="compositionally biased region" description="Acidic residues" evidence="1">
    <location>
        <begin position="391"/>
        <end position="415"/>
    </location>
</feature>
<dbReference type="Proteomes" id="UP000324767">
    <property type="component" value="Unassembled WGS sequence"/>
</dbReference>
<proteinExistence type="predicted"/>
<organism evidence="2 3">
    <name type="scientific">Lasallia pustulata</name>
    <dbReference type="NCBI Taxonomy" id="136370"/>
    <lineage>
        <taxon>Eukaryota</taxon>
        <taxon>Fungi</taxon>
        <taxon>Dikarya</taxon>
        <taxon>Ascomycota</taxon>
        <taxon>Pezizomycotina</taxon>
        <taxon>Lecanoromycetes</taxon>
        <taxon>OSLEUM clade</taxon>
        <taxon>Umbilicariomycetidae</taxon>
        <taxon>Umbilicariales</taxon>
        <taxon>Umbilicariaceae</taxon>
        <taxon>Lasallia</taxon>
    </lineage>
</organism>
<feature type="region of interest" description="Disordered" evidence="1">
    <location>
        <begin position="235"/>
        <end position="260"/>
    </location>
</feature>
<evidence type="ECO:0000313" key="3">
    <source>
        <dbReference type="Proteomes" id="UP000324767"/>
    </source>
</evidence>
<dbReference type="EMBL" id="VXIT01000001">
    <property type="protein sequence ID" value="KAA6415400.1"/>
    <property type="molecule type" value="Genomic_DNA"/>
</dbReference>
<feature type="compositionally biased region" description="Acidic residues" evidence="1">
    <location>
        <begin position="81"/>
        <end position="91"/>
    </location>
</feature>
<protein>
    <submittedName>
        <fullName evidence="2">Uncharacterized protein</fullName>
    </submittedName>
</protein>
<feature type="compositionally biased region" description="Polar residues" evidence="1">
    <location>
        <begin position="235"/>
        <end position="249"/>
    </location>
</feature>
<feature type="compositionally biased region" description="Polar residues" evidence="1">
    <location>
        <begin position="309"/>
        <end position="325"/>
    </location>
</feature>
<evidence type="ECO:0000256" key="1">
    <source>
        <dbReference type="SAM" id="MobiDB-lite"/>
    </source>
</evidence>
<accession>A0A5M8Q1T9</accession>
<name>A0A5M8Q1T9_9LECA</name>
<feature type="region of interest" description="Disordered" evidence="1">
    <location>
        <begin position="74"/>
        <end position="96"/>
    </location>
</feature>
<dbReference type="OrthoDB" id="63113at2759"/>
<feature type="region of interest" description="Disordered" evidence="1">
    <location>
        <begin position="306"/>
        <end position="448"/>
    </location>
</feature>
<evidence type="ECO:0000313" key="2">
    <source>
        <dbReference type="EMBL" id="KAA6415400.1"/>
    </source>
</evidence>
<feature type="compositionally biased region" description="Polar residues" evidence="1">
    <location>
        <begin position="186"/>
        <end position="196"/>
    </location>
</feature>
<feature type="region of interest" description="Disordered" evidence="1">
    <location>
        <begin position="143"/>
        <end position="202"/>
    </location>
</feature>
<feature type="region of interest" description="Disordered" evidence="1">
    <location>
        <begin position="278"/>
        <end position="297"/>
    </location>
</feature>
<comment type="caution">
    <text evidence="2">The sequence shown here is derived from an EMBL/GenBank/DDBJ whole genome shotgun (WGS) entry which is preliminary data.</text>
</comment>
<gene>
    <name evidence="2" type="ORF">FRX48_00115</name>
</gene>
<sequence>MPLGGRPSGARSGRMKREWERQAQNWEEVRHFEELDSDGSDGRGVSLDGRFASDALHFTGTDLGPHVRRRRIYYDPNDGSELSDENAEQQDESNSRALQLALRDKEEMLLQKADERIRRSQMLGKTNVKLTQSELEAMERRRRLDQAQGKTRGPLLKGNDRRRSIGRQASAEKSAQLESDRRKSSSSRIPFTQAEGNSDRAAAVTSPGVIIRSGDGSQIYAPIGYYPPSAALAYGTSSRPGSRSASTHSQRQQLTPPLPPTVQRAQKKRYFSVPERAVPPLTSRTSTPHAPPSGRILHDDLEWIPRPRSASTNQPHSTEPFQYQAYSPPLPQMPPQYNHGRRIVSGPPGVRYPASRRATLAAQPYAASSDPSLLLRRRQQSQASHGVDSGSGEEEEDDGDDDQGDDDEDYYDDDEHGVQVDVVPHGQGYDVNFTPEGVGGGRRRSGRR</sequence>